<reference evidence="3 4" key="2">
    <citation type="submission" date="2021-03" db="EMBL/GenBank/DDBJ databases">
        <title>Genomic Encyclopedia of Type Strains, Phase IV (KMG-IV): sequencing the most valuable type-strain genomes for metagenomic binning, comparative biology and taxonomic classification.</title>
        <authorList>
            <person name="Goeker M."/>
        </authorList>
    </citation>
    <scope>NUCLEOTIDE SEQUENCE [LARGE SCALE GENOMIC DNA]</scope>
    <source>
        <strain evidence="3 4">DSM 41954</strain>
    </source>
</reference>
<sequence length="192" mass="20885">MKKPVPTTPDDGGPEDHATQPLGSVGQAARLQSVPASLSNSEPAKASSAVRRTFTFTSAVTGEKVTATCMPGCTIDHEADSDTQHPHDIYCHIPGPASELPLFGPLCDTGSPEDFRFLSWQIQSHPFSGRPAERLPFVAIEAIDDHYIEYLDPDTLEMVISRLQQQVNSLREAHVQLVNLRTAYLNPPEVAA</sequence>
<dbReference type="Proteomes" id="UP000756710">
    <property type="component" value="Unassembled WGS sequence"/>
</dbReference>
<organism evidence="2">
    <name type="scientific">Streptomyces iranensis</name>
    <dbReference type="NCBI Taxonomy" id="576784"/>
    <lineage>
        <taxon>Bacteria</taxon>
        <taxon>Bacillati</taxon>
        <taxon>Actinomycetota</taxon>
        <taxon>Actinomycetes</taxon>
        <taxon>Kitasatosporales</taxon>
        <taxon>Streptomycetaceae</taxon>
        <taxon>Streptomyces</taxon>
        <taxon>Streptomyces violaceusniger group</taxon>
    </lineage>
</organism>
<reference evidence="2" key="1">
    <citation type="submission" date="2014-05" db="EMBL/GenBank/DDBJ databases">
        <authorList>
            <person name="Horn Fabian"/>
        </authorList>
    </citation>
    <scope>NUCLEOTIDE SEQUENCE</scope>
</reference>
<dbReference type="InterPro" id="IPR054202">
    <property type="entry name" value="DUF6907"/>
</dbReference>
<dbReference type="GeneID" id="32468942"/>
<name>A0A061A3A1_9ACTN</name>
<evidence type="ECO:0000313" key="4">
    <source>
        <dbReference type="Proteomes" id="UP000756710"/>
    </source>
</evidence>
<gene>
    <name evidence="3" type="ORF">J2Z30_000600</name>
    <name evidence="2" type="ORF">SIRAN6943</name>
</gene>
<dbReference type="RefSeq" id="WP_044576296.1">
    <property type="nucleotide sequence ID" value="NZ_BAABDR010000060.1"/>
</dbReference>
<proteinExistence type="predicted"/>
<protein>
    <submittedName>
        <fullName evidence="2">Uncharacterized protein</fullName>
    </submittedName>
</protein>
<evidence type="ECO:0000256" key="1">
    <source>
        <dbReference type="SAM" id="MobiDB-lite"/>
    </source>
</evidence>
<dbReference type="Pfam" id="PF21848">
    <property type="entry name" value="DUF6907"/>
    <property type="match status" value="1"/>
</dbReference>
<accession>A0A061A3A1</accession>
<dbReference type="EMBL" id="LK022848">
    <property type="protein sequence ID" value="CDR10439.1"/>
    <property type="molecule type" value="Genomic_DNA"/>
</dbReference>
<feature type="region of interest" description="Disordered" evidence="1">
    <location>
        <begin position="1"/>
        <end position="47"/>
    </location>
</feature>
<dbReference type="HOGENOM" id="CLU_1414463_0_0_11"/>
<evidence type="ECO:0000313" key="3">
    <source>
        <dbReference type="EMBL" id="MBP2059604.1"/>
    </source>
</evidence>
<dbReference type="EMBL" id="JAGGLR010000001">
    <property type="protein sequence ID" value="MBP2059604.1"/>
    <property type="molecule type" value="Genomic_DNA"/>
</dbReference>
<evidence type="ECO:0000313" key="2">
    <source>
        <dbReference type="EMBL" id="CDR10439.1"/>
    </source>
</evidence>
<dbReference type="AlphaFoldDB" id="A0A061A3A1"/>
<keyword evidence="4" id="KW-1185">Reference proteome</keyword>